<comment type="caution">
    <text evidence="2">The sequence shown here is derived from an EMBL/GenBank/DDBJ whole genome shotgun (WGS) entry which is preliminary data.</text>
</comment>
<feature type="non-terminal residue" evidence="2">
    <location>
        <position position="1"/>
    </location>
</feature>
<dbReference type="AlphaFoldDB" id="T1BP43"/>
<feature type="domain" description="HD-GYP" evidence="1">
    <location>
        <begin position="1"/>
        <end position="112"/>
    </location>
</feature>
<dbReference type="EMBL" id="AUZX01004605">
    <property type="protein sequence ID" value="EQD70358.1"/>
    <property type="molecule type" value="Genomic_DNA"/>
</dbReference>
<gene>
    <name evidence="2" type="ORF">B1A_06328</name>
</gene>
<dbReference type="InterPro" id="IPR003607">
    <property type="entry name" value="HD/PDEase_dom"/>
</dbReference>
<evidence type="ECO:0000259" key="1">
    <source>
        <dbReference type="PROSITE" id="PS51832"/>
    </source>
</evidence>
<protein>
    <submittedName>
        <fullName evidence="2">Metal dependent phosphohydrolase</fullName>
    </submittedName>
</protein>
<dbReference type="InterPro" id="IPR037522">
    <property type="entry name" value="HD_GYP_dom"/>
</dbReference>
<name>T1BP43_9ZZZZ</name>
<accession>T1BP43</accession>
<dbReference type="CDD" id="cd00077">
    <property type="entry name" value="HDc"/>
    <property type="match status" value="1"/>
</dbReference>
<dbReference type="InterPro" id="IPR052020">
    <property type="entry name" value="Cyclic_di-GMP/3'3'-cGAMP_PDE"/>
</dbReference>
<keyword evidence="2" id="KW-0378">Hydrolase</keyword>
<reference evidence="2" key="2">
    <citation type="journal article" date="2014" name="ISME J.">
        <title>Microbial stratification in low pH oxic and suboxic macroscopic growths along an acid mine drainage.</title>
        <authorList>
            <person name="Mendez-Garcia C."/>
            <person name="Mesa V."/>
            <person name="Sprenger R.R."/>
            <person name="Richter M."/>
            <person name="Diez M.S."/>
            <person name="Solano J."/>
            <person name="Bargiela R."/>
            <person name="Golyshina O.V."/>
            <person name="Manteca A."/>
            <person name="Ramos J.L."/>
            <person name="Gallego J.R."/>
            <person name="Llorente I."/>
            <person name="Martins Dos Santos V.A."/>
            <person name="Jensen O.N."/>
            <person name="Pelaez A.I."/>
            <person name="Sanchez J."/>
            <person name="Ferrer M."/>
        </authorList>
    </citation>
    <scope>NUCLEOTIDE SEQUENCE</scope>
</reference>
<dbReference type="PANTHER" id="PTHR45228">
    <property type="entry name" value="CYCLIC DI-GMP PHOSPHODIESTERASE TM_0186-RELATED"/>
    <property type="match status" value="1"/>
</dbReference>
<reference evidence="2" key="1">
    <citation type="submission" date="2013-08" db="EMBL/GenBank/DDBJ databases">
        <authorList>
            <person name="Mendez C."/>
            <person name="Richter M."/>
            <person name="Ferrer M."/>
            <person name="Sanchez J."/>
        </authorList>
    </citation>
    <scope>NUCLEOTIDE SEQUENCE</scope>
</reference>
<evidence type="ECO:0000313" key="2">
    <source>
        <dbReference type="EMBL" id="EQD70358.1"/>
    </source>
</evidence>
<dbReference type="Gene3D" id="1.10.3210.10">
    <property type="entry name" value="Hypothetical protein af1432"/>
    <property type="match status" value="1"/>
</dbReference>
<dbReference type="SUPFAM" id="SSF109604">
    <property type="entry name" value="HD-domain/PDEase-like"/>
    <property type="match status" value="1"/>
</dbReference>
<dbReference type="Pfam" id="PF13487">
    <property type="entry name" value="HD_5"/>
    <property type="match status" value="1"/>
</dbReference>
<proteinExistence type="predicted"/>
<dbReference type="PROSITE" id="PS51832">
    <property type="entry name" value="HD_GYP"/>
    <property type="match status" value="1"/>
</dbReference>
<dbReference type="GO" id="GO:0016787">
    <property type="term" value="F:hydrolase activity"/>
    <property type="evidence" value="ECO:0007669"/>
    <property type="project" value="UniProtKB-KW"/>
</dbReference>
<sequence length="132" mass="15238">KKHPSHGRSILSRIPTLSFASEVVYQHHERWNGSGYPHGLKAGEILFESRIFGVVDSYDAMVSQRSYNIVMSHEQAIREIRENAGVLFDQVVVDCFLEIPKSFFDQLESLQSQSRTIEDFFNPKEYLALLFE</sequence>
<organism evidence="2">
    <name type="scientific">mine drainage metagenome</name>
    <dbReference type="NCBI Taxonomy" id="410659"/>
    <lineage>
        <taxon>unclassified sequences</taxon>
        <taxon>metagenomes</taxon>
        <taxon>ecological metagenomes</taxon>
    </lineage>
</organism>